<feature type="domain" description="KIB1-4 beta-propeller" evidence="1">
    <location>
        <begin position="81"/>
        <end position="317"/>
    </location>
</feature>
<keyword evidence="3" id="KW-1185">Reference proteome</keyword>
<dbReference type="PANTHER" id="PTHR44259">
    <property type="entry name" value="OS07G0183000 PROTEIN-RELATED"/>
    <property type="match status" value="1"/>
</dbReference>
<gene>
    <name evidence="2" type="ORF">LUZ62_024774</name>
</gene>
<accession>A0AAV8HBI1</accession>
<dbReference type="AlphaFoldDB" id="A0AAV8HBI1"/>
<dbReference type="EMBL" id="JAMFTS010000001">
    <property type="protein sequence ID" value="KAJ4812208.1"/>
    <property type="molecule type" value="Genomic_DNA"/>
</dbReference>
<name>A0AAV8HBI1_9POAL</name>
<comment type="caution">
    <text evidence="2">The sequence shown here is derived from an EMBL/GenBank/DDBJ whole genome shotgun (WGS) entry which is preliminary data.</text>
</comment>
<evidence type="ECO:0000259" key="1">
    <source>
        <dbReference type="Pfam" id="PF03478"/>
    </source>
</evidence>
<protein>
    <submittedName>
        <fullName evidence="2">F-box family protein</fullName>
    </submittedName>
</protein>
<dbReference type="InterPro" id="IPR005174">
    <property type="entry name" value="KIB1-4_b-propeller"/>
</dbReference>
<organism evidence="2 3">
    <name type="scientific">Rhynchospora pubera</name>
    <dbReference type="NCBI Taxonomy" id="906938"/>
    <lineage>
        <taxon>Eukaryota</taxon>
        <taxon>Viridiplantae</taxon>
        <taxon>Streptophyta</taxon>
        <taxon>Embryophyta</taxon>
        <taxon>Tracheophyta</taxon>
        <taxon>Spermatophyta</taxon>
        <taxon>Magnoliopsida</taxon>
        <taxon>Liliopsida</taxon>
        <taxon>Poales</taxon>
        <taxon>Cyperaceae</taxon>
        <taxon>Cyperoideae</taxon>
        <taxon>Rhynchosporeae</taxon>
        <taxon>Rhynchospora</taxon>
    </lineage>
</organism>
<dbReference type="InterPro" id="IPR050942">
    <property type="entry name" value="F-box_BR-signaling"/>
</dbReference>
<sequence>MYSTLVMAPKKKSSRVRWARLNPDLLRIISKKLCDISSFICFRAVCKRWRAATSLSDPPRQFPCVIDWPKGKGKLDDTLRVYSISSRRTHTFQVPDAHFHGPSDGYVLLYERYRSAKERQSFFNPFAWKEWLFLLDVPVDIVEPIRLGRNLIRNDGPALLYKDDEHYFLCFWQSEKNDWTEIRVPSIKTVALYDHKFFFAEWGHLHQRVGVIDETTGVLLSYFPPPIDNFYHGYLIATDDGLLAVEVIKSIAVIPYLLIDLEKCQFLVYRLENYPQNPHWTKLSGIGDLMLFLDQQNGFSLKASDFGGFKGNCIYFITAGKKWAKPGSENVIARFDIESNKTKRIPAPAWLGLRQWERQASWFIPTLN</sequence>
<dbReference type="Proteomes" id="UP001140206">
    <property type="component" value="Chromosome 1"/>
</dbReference>
<dbReference type="Pfam" id="PF03478">
    <property type="entry name" value="Beta-prop_KIB1-4"/>
    <property type="match status" value="1"/>
</dbReference>
<proteinExistence type="predicted"/>
<evidence type="ECO:0000313" key="3">
    <source>
        <dbReference type="Proteomes" id="UP001140206"/>
    </source>
</evidence>
<dbReference type="PANTHER" id="PTHR44259:SF114">
    <property type="entry name" value="OS06G0707300 PROTEIN"/>
    <property type="match status" value="1"/>
</dbReference>
<reference evidence="2" key="1">
    <citation type="submission" date="2022-08" db="EMBL/GenBank/DDBJ databases">
        <authorList>
            <person name="Marques A."/>
        </authorList>
    </citation>
    <scope>NUCLEOTIDE SEQUENCE</scope>
    <source>
        <strain evidence="2">RhyPub2mFocal</strain>
        <tissue evidence="2">Leaves</tissue>
    </source>
</reference>
<evidence type="ECO:0000313" key="2">
    <source>
        <dbReference type="EMBL" id="KAJ4812208.1"/>
    </source>
</evidence>